<feature type="domain" description="Aminomethyltransferase C-terminal" evidence="9">
    <location>
        <begin position="289"/>
        <end position="367"/>
    </location>
</feature>
<organism evidence="10 11">
    <name type="scientific">Paenibacillus agricola</name>
    <dbReference type="NCBI Taxonomy" id="2716264"/>
    <lineage>
        <taxon>Bacteria</taxon>
        <taxon>Bacillati</taxon>
        <taxon>Bacillota</taxon>
        <taxon>Bacilli</taxon>
        <taxon>Bacillales</taxon>
        <taxon>Paenibacillaceae</taxon>
        <taxon>Paenibacillus</taxon>
    </lineage>
</organism>
<evidence type="ECO:0000256" key="3">
    <source>
        <dbReference type="ARBA" id="ARBA00022576"/>
    </source>
</evidence>
<evidence type="ECO:0000256" key="4">
    <source>
        <dbReference type="ARBA" id="ARBA00022679"/>
    </source>
</evidence>
<dbReference type="Pfam" id="PF08669">
    <property type="entry name" value="GCV_T_C"/>
    <property type="match status" value="1"/>
</dbReference>
<dbReference type="GO" id="GO:0004047">
    <property type="term" value="F:aminomethyltransferase activity"/>
    <property type="evidence" value="ECO:0007669"/>
    <property type="project" value="UniProtKB-EC"/>
</dbReference>
<comment type="similarity">
    <text evidence="1 7">Belongs to the GcvT family.</text>
</comment>
<gene>
    <name evidence="7 10" type="primary">gcvT</name>
    <name evidence="10" type="ORF">G9U52_26950</name>
</gene>
<dbReference type="InterPro" id="IPR013977">
    <property type="entry name" value="GcvT_C"/>
</dbReference>
<evidence type="ECO:0000313" key="10">
    <source>
        <dbReference type="EMBL" id="NHN33457.1"/>
    </source>
</evidence>
<dbReference type="Pfam" id="PF01571">
    <property type="entry name" value="GCV_T"/>
    <property type="match status" value="1"/>
</dbReference>
<evidence type="ECO:0000256" key="5">
    <source>
        <dbReference type="ARBA" id="ARBA00031395"/>
    </source>
</evidence>
<dbReference type="EMBL" id="JAAOIW010000012">
    <property type="protein sequence ID" value="NHN33457.1"/>
    <property type="molecule type" value="Genomic_DNA"/>
</dbReference>
<dbReference type="InterPro" id="IPR022903">
    <property type="entry name" value="GcvT_bac"/>
</dbReference>
<dbReference type="RefSeq" id="WP_166153767.1">
    <property type="nucleotide sequence ID" value="NZ_JAAOIW010000012.1"/>
</dbReference>
<comment type="subunit">
    <text evidence="7">The glycine cleavage system is composed of four proteins: P, T, L and H.</text>
</comment>
<comment type="function">
    <text evidence="7">The glycine cleavage system catalyzes the degradation of glycine.</text>
</comment>
<dbReference type="InterPro" id="IPR029043">
    <property type="entry name" value="GcvT/YgfZ_C"/>
</dbReference>
<dbReference type="HAMAP" id="MF_00259">
    <property type="entry name" value="GcvT"/>
    <property type="match status" value="1"/>
</dbReference>
<dbReference type="EC" id="2.1.2.10" evidence="2 7"/>
<reference evidence="10" key="1">
    <citation type="submission" date="2020-03" db="EMBL/GenBank/DDBJ databases">
        <title>Draft sequencing of Paenibacilllus sp. S3N08.</title>
        <authorList>
            <person name="Kim D.-U."/>
        </authorList>
    </citation>
    <scope>NUCLEOTIDE SEQUENCE</scope>
    <source>
        <strain evidence="10">S3N08</strain>
    </source>
</reference>
<evidence type="ECO:0000259" key="8">
    <source>
        <dbReference type="Pfam" id="PF01571"/>
    </source>
</evidence>
<dbReference type="Proteomes" id="UP001165962">
    <property type="component" value="Unassembled WGS sequence"/>
</dbReference>
<dbReference type="NCBIfam" id="TIGR00528">
    <property type="entry name" value="gcvT"/>
    <property type="match status" value="1"/>
</dbReference>
<evidence type="ECO:0000256" key="2">
    <source>
        <dbReference type="ARBA" id="ARBA00012616"/>
    </source>
</evidence>
<dbReference type="Gene3D" id="4.10.1250.10">
    <property type="entry name" value="Aminomethyltransferase fragment"/>
    <property type="match status" value="1"/>
</dbReference>
<dbReference type="Gene3D" id="2.40.30.110">
    <property type="entry name" value="Aminomethyltransferase beta-barrel domains"/>
    <property type="match status" value="1"/>
</dbReference>
<dbReference type="SUPFAM" id="SSF103025">
    <property type="entry name" value="Folate-binding domain"/>
    <property type="match status" value="1"/>
</dbReference>
<sequence>MSELKRTPLFSIYKQYGDARVIDFGGWELPVQFHGIQKEHDAVRQRAGLFDVSHMGEVIVTGVFAEAYVQRLTTNDVTKLQIGQAQYSLMCYENGGVVDDLLVYRLAVDRFMLVINASNIDKDVEWMRQQLFEDVKLENISDHTALLALQGPAAATIISKVVPAAVAATINELKGFTFLPEVEIEGVKALVSRTGYTGEDGFELYVDAADAVTVWTLLMAAGEEHGLLAIGLGARDTLRFEAKLPLYGQELSSTISPLEASVGFFVKLDKGDFIGRNALINQKANGVPRKLVGIEMIDRGIPRSHYPVYADGRQIGEVTTGTQSPTFKRSLGLALVEAEYSALGTEIWVEIREKQLKAVVVKAPFYKRSTNSTL</sequence>
<comment type="catalytic activity">
    <reaction evidence="6 7">
        <text>N(6)-[(R)-S(8)-aminomethyldihydrolipoyl]-L-lysyl-[protein] + (6S)-5,6,7,8-tetrahydrofolate = N(6)-[(R)-dihydrolipoyl]-L-lysyl-[protein] + (6R)-5,10-methylene-5,6,7,8-tetrahydrofolate + NH4(+)</text>
        <dbReference type="Rhea" id="RHEA:16945"/>
        <dbReference type="Rhea" id="RHEA-COMP:10475"/>
        <dbReference type="Rhea" id="RHEA-COMP:10492"/>
        <dbReference type="ChEBI" id="CHEBI:15636"/>
        <dbReference type="ChEBI" id="CHEBI:28938"/>
        <dbReference type="ChEBI" id="CHEBI:57453"/>
        <dbReference type="ChEBI" id="CHEBI:83100"/>
        <dbReference type="ChEBI" id="CHEBI:83143"/>
        <dbReference type="EC" id="2.1.2.10"/>
    </reaction>
</comment>
<dbReference type="PANTHER" id="PTHR43757">
    <property type="entry name" value="AMINOMETHYLTRANSFERASE"/>
    <property type="match status" value="1"/>
</dbReference>
<keyword evidence="4 7" id="KW-0808">Transferase</keyword>
<dbReference type="InterPro" id="IPR006222">
    <property type="entry name" value="GCVT_N"/>
</dbReference>
<evidence type="ECO:0000256" key="6">
    <source>
        <dbReference type="ARBA" id="ARBA00047665"/>
    </source>
</evidence>
<dbReference type="PIRSF" id="PIRSF006487">
    <property type="entry name" value="GcvT"/>
    <property type="match status" value="1"/>
</dbReference>
<keyword evidence="3 7" id="KW-0032">Aminotransferase</keyword>
<dbReference type="InterPro" id="IPR028896">
    <property type="entry name" value="GcvT/YgfZ/DmdA"/>
</dbReference>
<feature type="domain" description="GCVT N-terminal" evidence="8">
    <location>
        <begin position="18"/>
        <end position="270"/>
    </location>
</feature>
<dbReference type="Gene3D" id="3.30.70.1400">
    <property type="entry name" value="Aminomethyltransferase beta-barrel domains"/>
    <property type="match status" value="1"/>
</dbReference>
<evidence type="ECO:0000256" key="1">
    <source>
        <dbReference type="ARBA" id="ARBA00008609"/>
    </source>
</evidence>
<dbReference type="PANTHER" id="PTHR43757:SF2">
    <property type="entry name" value="AMINOMETHYLTRANSFERASE, MITOCHONDRIAL"/>
    <property type="match status" value="1"/>
</dbReference>
<evidence type="ECO:0000256" key="7">
    <source>
        <dbReference type="HAMAP-Rule" id="MF_00259"/>
    </source>
</evidence>
<evidence type="ECO:0000259" key="9">
    <source>
        <dbReference type="Pfam" id="PF08669"/>
    </source>
</evidence>
<proteinExistence type="inferred from homology"/>
<dbReference type="Gene3D" id="3.30.1360.120">
    <property type="entry name" value="Probable tRNA modification gtpase trme, domain 1"/>
    <property type="match status" value="1"/>
</dbReference>
<dbReference type="SUPFAM" id="SSF101790">
    <property type="entry name" value="Aminomethyltransferase beta-barrel domain"/>
    <property type="match status" value="1"/>
</dbReference>
<comment type="caution">
    <text evidence="10">The sequence shown here is derived from an EMBL/GenBank/DDBJ whole genome shotgun (WGS) entry which is preliminary data.</text>
</comment>
<dbReference type="InterPro" id="IPR027266">
    <property type="entry name" value="TrmE/GcvT-like"/>
</dbReference>
<protein>
    <recommendedName>
        <fullName evidence="2 7">Aminomethyltransferase</fullName>
        <ecNumber evidence="2 7">2.1.2.10</ecNumber>
    </recommendedName>
    <alternativeName>
        <fullName evidence="5 7">Glycine cleavage system T protein</fullName>
    </alternativeName>
</protein>
<name>A0ABX0JAF0_9BACL</name>
<dbReference type="InterPro" id="IPR006223">
    <property type="entry name" value="GcvT"/>
</dbReference>
<evidence type="ECO:0000313" key="11">
    <source>
        <dbReference type="Proteomes" id="UP001165962"/>
    </source>
</evidence>
<keyword evidence="11" id="KW-1185">Reference proteome</keyword>
<dbReference type="NCBIfam" id="NF001567">
    <property type="entry name" value="PRK00389.1"/>
    <property type="match status" value="1"/>
</dbReference>
<accession>A0ABX0JAF0</accession>